<dbReference type="InterPro" id="IPR011009">
    <property type="entry name" value="Kinase-like_dom_sf"/>
</dbReference>
<protein>
    <submittedName>
        <fullName evidence="2">Hemin ABC transporter substrate-binding protein</fullName>
    </submittedName>
</protein>
<feature type="region of interest" description="Disordered" evidence="1">
    <location>
        <begin position="1"/>
        <end position="61"/>
    </location>
</feature>
<proteinExistence type="predicted"/>
<dbReference type="Proteomes" id="UP000739069">
    <property type="component" value="Unassembled WGS sequence"/>
</dbReference>
<feature type="region of interest" description="Disordered" evidence="1">
    <location>
        <begin position="290"/>
        <end position="309"/>
    </location>
</feature>
<accession>A0A943Y6X6</accession>
<dbReference type="EMBL" id="JAGZXI010000010">
    <property type="protein sequence ID" value="MBS6635424.1"/>
    <property type="molecule type" value="Genomic_DNA"/>
</dbReference>
<name>A0A943Y6X6_9MICC</name>
<sequence length="494" mass="53298">MGDNGSMQVSLSSDISRFSPNDSSGSSDVPAQQAEAPKALNPEGAAPEAERSPSGEADPTGNALDEALIQEAITLYTPVPPQASADSAAMRRNLSRMLAWVRGLEQSGGRDLANVRILGTGMRSVVVRVNFEDSGPAEAAEALPSSLILKRYRRKDSTQNAGGFGYLRERYGLSALNEQVPGLFPRFYGADAELRVIALEDVSAGTAEGEQYSVAHALLEGTEQQALEALNYYIEAYHSLAASGIMGEAVEDYRLNLARADRKAQFPGAIASPGLAERGLKKLYGVADEARTPEHDADSPASSPAAHEDAPVLPAAVEELSFRFRRVLQPFFTKRPPVPEQFKLNRGRVYMLSSGDFSPQNVLIGPAEDAPVRIVDAEGTCLHHRGFPFVEAMLGFPSSPEYPRYRVDRQRALPALYSALFDDAPLEAHLAEDLAVCTAITVCVLVELYSASPRATLLPMIRREGAQLMRLLLQISGSQDATLAECAERLDAPE</sequence>
<reference evidence="2" key="1">
    <citation type="submission" date="2021-02" db="EMBL/GenBank/DDBJ databases">
        <title>Infant gut strain persistence is associated with maternal origin, phylogeny, and functional potential including surface adhesion and iron acquisition.</title>
        <authorList>
            <person name="Lou Y.C."/>
        </authorList>
    </citation>
    <scope>NUCLEOTIDE SEQUENCE</scope>
    <source>
        <strain evidence="2">L1_008_092G1_dasL1_008_092G1_concoct_16</strain>
    </source>
</reference>
<dbReference type="SUPFAM" id="SSF56112">
    <property type="entry name" value="Protein kinase-like (PK-like)"/>
    <property type="match status" value="1"/>
</dbReference>
<evidence type="ECO:0000256" key="1">
    <source>
        <dbReference type="SAM" id="MobiDB-lite"/>
    </source>
</evidence>
<feature type="compositionally biased region" description="Polar residues" evidence="1">
    <location>
        <begin position="1"/>
        <end position="30"/>
    </location>
</feature>
<comment type="caution">
    <text evidence="2">The sequence shown here is derived from an EMBL/GenBank/DDBJ whole genome shotgun (WGS) entry which is preliminary data.</text>
</comment>
<gene>
    <name evidence="2" type="ORF">KH265_07230</name>
</gene>
<organism evidence="2 3">
    <name type="scientific">Rothia mucilaginosa</name>
    <dbReference type="NCBI Taxonomy" id="43675"/>
    <lineage>
        <taxon>Bacteria</taxon>
        <taxon>Bacillati</taxon>
        <taxon>Actinomycetota</taxon>
        <taxon>Actinomycetes</taxon>
        <taxon>Micrococcales</taxon>
        <taxon>Micrococcaceae</taxon>
        <taxon>Rothia</taxon>
    </lineage>
</organism>
<evidence type="ECO:0000313" key="3">
    <source>
        <dbReference type="Proteomes" id="UP000739069"/>
    </source>
</evidence>
<dbReference type="AlphaFoldDB" id="A0A943Y6X6"/>
<evidence type="ECO:0000313" key="2">
    <source>
        <dbReference type="EMBL" id="MBS6635424.1"/>
    </source>
</evidence>